<proteinExistence type="predicted"/>
<reference evidence="2" key="1">
    <citation type="submission" date="2023-04" db="EMBL/GenBank/DDBJ databases">
        <authorList>
            <person name="Vijverberg K."/>
            <person name="Xiong W."/>
            <person name="Schranz E."/>
        </authorList>
    </citation>
    <scope>NUCLEOTIDE SEQUENCE</scope>
</reference>
<accession>A0AA35ZIU7</accession>
<sequence>MNPEVTFEIPTSVPQNEDSFQEFSIPSPTSTFSTPINIPPCSQVSVGVSQTQTTQTPLFIESTATNATLTVEPPVIVNTSDAGAGAMKLPSQKGNSRKSTRN</sequence>
<keyword evidence="3" id="KW-1185">Reference proteome</keyword>
<evidence type="ECO:0000313" key="2">
    <source>
        <dbReference type="EMBL" id="CAI9292757.1"/>
    </source>
</evidence>
<evidence type="ECO:0000313" key="3">
    <source>
        <dbReference type="Proteomes" id="UP001177003"/>
    </source>
</evidence>
<organism evidence="2 3">
    <name type="scientific">Lactuca saligna</name>
    <name type="common">Willowleaf lettuce</name>
    <dbReference type="NCBI Taxonomy" id="75948"/>
    <lineage>
        <taxon>Eukaryota</taxon>
        <taxon>Viridiplantae</taxon>
        <taxon>Streptophyta</taxon>
        <taxon>Embryophyta</taxon>
        <taxon>Tracheophyta</taxon>
        <taxon>Spermatophyta</taxon>
        <taxon>Magnoliopsida</taxon>
        <taxon>eudicotyledons</taxon>
        <taxon>Gunneridae</taxon>
        <taxon>Pentapetalae</taxon>
        <taxon>asterids</taxon>
        <taxon>campanulids</taxon>
        <taxon>Asterales</taxon>
        <taxon>Asteraceae</taxon>
        <taxon>Cichorioideae</taxon>
        <taxon>Cichorieae</taxon>
        <taxon>Lactucinae</taxon>
        <taxon>Lactuca</taxon>
    </lineage>
</organism>
<feature type="region of interest" description="Disordered" evidence="1">
    <location>
        <begin position="81"/>
        <end position="102"/>
    </location>
</feature>
<dbReference type="AlphaFoldDB" id="A0AA35ZIU7"/>
<dbReference type="EMBL" id="OX465083">
    <property type="protein sequence ID" value="CAI9292757.1"/>
    <property type="molecule type" value="Genomic_DNA"/>
</dbReference>
<dbReference type="Proteomes" id="UP001177003">
    <property type="component" value="Chromosome 7"/>
</dbReference>
<protein>
    <submittedName>
        <fullName evidence="2">Uncharacterized protein</fullName>
    </submittedName>
</protein>
<evidence type="ECO:0000256" key="1">
    <source>
        <dbReference type="SAM" id="MobiDB-lite"/>
    </source>
</evidence>
<name>A0AA35ZIU7_LACSI</name>
<gene>
    <name evidence="2" type="ORF">LSALG_LOCUS31807</name>
</gene>